<evidence type="ECO:0000313" key="2">
    <source>
        <dbReference type="Proteomes" id="UP001163603"/>
    </source>
</evidence>
<organism evidence="1 2">
    <name type="scientific">Pistacia integerrima</name>
    <dbReference type="NCBI Taxonomy" id="434235"/>
    <lineage>
        <taxon>Eukaryota</taxon>
        <taxon>Viridiplantae</taxon>
        <taxon>Streptophyta</taxon>
        <taxon>Embryophyta</taxon>
        <taxon>Tracheophyta</taxon>
        <taxon>Spermatophyta</taxon>
        <taxon>Magnoliopsida</taxon>
        <taxon>eudicotyledons</taxon>
        <taxon>Gunneridae</taxon>
        <taxon>Pentapetalae</taxon>
        <taxon>rosids</taxon>
        <taxon>malvids</taxon>
        <taxon>Sapindales</taxon>
        <taxon>Anacardiaceae</taxon>
        <taxon>Pistacia</taxon>
    </lineage>
</organism>
<name>A0ACC0XUC0_9ROSI</name>
<dbReference type="Proteomes" id="UP001163603">
    <property type="component" value="Chromosome 10"/>
</dbReference>
<sequence length="481" mass="54843">MKINHIVPISESLHWTDRNINQQQGQCRSLDIGKNMEQRSLHPSIFIKIQRHPYQLITNFHIAQVKTPEGQYGVSASYVQGSLHSLQPVCDQGNASSSILPLSPVVVEAPLEKRKNYSTNRLVTKIITAPFERVKLLMQCQNDILKTGRLSNSYKGIVDCFARTIKNEGVISLWRGNSASIHEFLSRMAIEKVAESYYLERQRSKHKQDKDDFIKRFARKAAEFSYVSGAPHYLLYPLKYAYIRLATDMINSTSWKVGERQFNGVIDVWRKTIKTDGIVGLYRGSNVLYVKNWLHYALYNGVTQTVLQLQYNSLGQVYMVTAGIVTFAHLLTYPLDTINCRMVMRSGDDVKYKSSFDAFSQILKTEGIRSLYKGATAKLLKDTILLGYLLSAKKTYKARDVRGRRMSSTSDHPTHLPHFEIIYGIQTFVQLVTYPMDTLHCRMMMRSGEAITYRSSLHAFFPILKTGGFRSLYTGASVQSP</sequence>
<reference evidence="2" key="1">
    <citation type="journal article" date="2023" name="G3 (Bethesda)">
        <title>Genome assembly and association tests identify interacting loci associated with vigor, precocity, and sex in interspecific pistachio rootstocks.</title>
        <authorList>
            <person name="Palmer W."/>
            <person name="Jacygrad E."/>
            <person name="Sagayaradj S."/>
            <person name="Cavanaugh K."/>
            <person name="Han R."/>
            <person name="Bertier L."/>
            <person name="Beede B."/>
            <person name="Kafkas S."/>
            <person name="Golino D."/>
            <person name="Preece J."/>
            <person name="Michelmore R."/>
        </authorList>
    </citation>
    <scope>NUCLEOTIDE SEQUENCE [LARGE SCALE GENOMIC DNA]</scope>
</reference>
<keyword evidence="2" id="KW-1185">Reference proteome</keyword>
<accession>A0ACC0XUC0</accession>
<proteinExistence type="predicted"/>
<comment type="caution">
    <text evidence="1">The sequence shown here is derived from an EMBL/GenBank/DDBJ whole genome shotgun (WGS) entry which is preliminary data.</text>
</comment>
<gene>
    <name evidence="1" type="ORF">Pint_07584</name>
</gene>
<protein>
    <submittedName>
        <fullName evidence="1">Uncharacterized protein</fullName>
    </submittedName>
</protein>
<evidence type="ECO:0000313" key="1">
    <source>
        <dbReference type="EMBL" id="KAJ0025085.1"/>
    </source>
</evidence>
<dbReference type="EMBL" id="CM047745">
    <property type="protein sequence ID" value="KAJ0025085.1"/>
    <property type="molecule type" value="Genomic_DNA"/>
</dbReference>